<dbReference type="Proteomes" id="UP000237839">
    <property type="component" value="Unassembled WGS sequence"/>
</dbReference>
<sequence length="361" mass="39484">MTSRLLLLLISFLLPCTLVRADVIDHDNSGKTTIVGNSSSEVALPNIPEPAPIDASLMPTQSGSLQFKGALDGARFSVMQDFKGEKGASLDVDFTTQKIPETTLGWLVSAKPDQAETVMNMGWRFGANQQLIFSLAQLHGTVNVDSDGNHNLNLNQFSSGLNYRYFIDKRWFTGLEFSGYTSASQSQFLPTATVSGDNQQHIAGSSLYGMRVGLETSPLPDAKLKIGIGSERLSYDSLSGTDPILSVNTSIKWSQVLFPTVKYNASLEGNAQERNLSTGFDFNLRDGHQLGVKLAHTQWNDGQISDNAIRFAYTYQFGKKFKPFLSQASKAPWNSSLVPEVLERPGYLPNSVLSKPDSSLN</sequence>
<accession>A0A2S9GYQ8</accession>
<dbReference type="AlphaFoldDB" id="A0A2S9GYQ8"/>
<comment type="caution">
    <text evidence="2">The sequence shown here is derived from an EMBL/GenBank/DDBJ whole genome shotgun (WGS) entry which is preliminary data.</text>
</comment>
<protein>
    <recommendedName>
        <fullName evidence="4">Inverse autotransporter beta-domain domain-containing protein</fullName>
    </recommendedName>
</protein>
<keyword evidence="3" id="KW-1185">Reference proteome</keyword>
<dbReference type="RefSeq" id="WP_105532319.1">
    <property type="nucleotide sequence ID" value="NZ_PUGF01000011.1"/>
</dbReference>
<gene>
    <name evidence="2" type="ORF">S2091_2568</name>
</gene>
<evidence type="ECO:0000313" key="3">
    <source>
        <dbReference type="Proteomes" id="UP000237839"/>
    </source>
</evidence>
<feature type="chain" id="PRO_5015708633" description="Inverse autotransporter beta-domain domain-containing protein" evidence="1">
    <location>
        <begin position="22"/>
        <end position="361"/>
    </location>
</feature>
<feature type="signal peptide" evidence="1">
    <location>
        <begin position="1"/>
        <end position="21"/>
    </location>
</feature>
<evidence type="ECO:0008006" key="4">
    <source>
        <dbReference type="Google" id="ProtNLM"/>
    </source>
</evidence>
<keyword evidence="1" id="KW-0732">Signal</keyword>
<name>A0A2S9GYQ8_9BURK</name>
<organism evidence="2 3">
    <name type="scientific">Solimicrobium silvestre</name>
    <dbReference type="NCBI Taxonomy" id="2099400"/>
    <lineage>
        <taxon>Bacteria</taxon>
        <taxon>Pseudomonadati</taxon>
        <taxon>Pseudomonadota</taxon>
        <taxon>Betaproteobacteria</taxon>
        <taxon>Burkholderiales</taxon>
        <taxon>Oxalobacteraceae</taxon>
        <taxon>Solimicrobium</taxon>
    </lineage>
</organism>
<proteinExistence type="predicted"/>
<evidence type="ECO:0000313" key="2">
    <source>
        <dbReference type="EMBL" id="PRC92838.1"/>
    </source>
</evidence>
<reference evidence="2 3" key="1">
    <citation type="submission" date="2018-02" db="EMBL/GenBank/DDBJ databases">
        <title>Solimicrobium silvestre gen. nov., sp. nov., isolated from alpine forest soil.</title>
        <authorList>
            <person name="Margesin R."/>
            <person name="Albuquerque L."/>
            <person name="Zhang D.-C."/>
            <person name="Froufe H.J.C."/>
            <person name="Severino R."/>
            <person name="Roxo I."/>
            <person name="Egas C."/>
            <person name="Da Costa M.S."/>
        </authorList>
    </citation>
    <scope>NUCLEOTIDE SEQUENCE [LARGE SCALE GENOMIC DNA]</scope>
    <source>
        <strain evidence="2 3">S20-91</strain>
    </source>
</reference>
<evidence type="ECO:0000256" key="1">
    <source>
        <dbReference type="SAM" id="SignalP"/>
    </source>
</evidence>
<dbReference type="OrthoDB" id="9798191at2"/>
<dbReference type="EMBL" id="PUGF01000011">
    <property type="protein sequence ID" value="PRC92838.1"/>
    <property type="molecule type" value="Genomic_DNA"/>
</dbReference>